<dbReference type="InterPro" id="IPR027417">
    <property type="entry name" value="P-loop_NTPase"/>
</dbReference>
<gene>
    <name evidence="5" type="ORF">HMPREF1476_00652</name>
</gene>
<sequence length="221" mass="24282">MLKAQIRKRLGELSLSIDLSVAKGITVLRGESGSGKTTIANLLSGALKPDEGEIELEGCSVFSTARGINLAPEARGIGFVFQTARLLPHLSVEENIRFPQTAGKRRPRVDFAEVVEILGLERLLHRHPGSLSGGEGQRVALARALMGTESLLILDEPLSSLDPERRSLLMGFIERAAQTLDVPILYITHSEEEMRRLARRAFLLQSGRLRKMDLRTAASHN</sequence>
<dbReference type="PANTHER" id="PTHR43514">
    <property type="entry name" value="ABC TRANSPORTER I FAMILY MEMBER 10"/>
    <property type="match status" value="1"/>
</dbReference>
<dbReference type="HOGENOM" id="CLU_000604_1_22_4"/>
<protein>
    <recommendedName>
        <fullName evidence="4">ABC transporter domain-containing protein</fullName>
    </recommendedName>
</protein>
<evidence type="ECO:0000256" key="1">
    <source>
        <dbReference type="ARBA" id="ARBA00022475"/>
    </source>
</evidence>
<dbReference type="Pfam" id="PF00005">
    <property type="entry name" value="ABC_tran"/>
    <property type="match status" value="1"/>
</dbReference>
<dbReference type="SMART" id="SM00382">
    <property type="entry name" value="AAA"/>
    <property type="match status" value="1"/>
</dbReference>
<feature type="domain" description="ABC transporter" evidence="4">
    <location>
        <begin position="1"/>
        <end position="220"/>
    </location>
</feature>
<keyword evidence="2" id="KW-0547">Nucleotide-binding</keyword>
<keyword evidence="1" id="KW-0472">Membrane</keyword>
<dbReference type="AlphaFoldDB" id="S3BEV8"/>
<accession>S3BEV8</accession>
<dbReference type="STRING" id="1203554.HMPREF1476_00652"/>
<comment type="caution">
    <text evidence="5">The sequence shown here is derived from an EMBL/GenBank/DDBJ whole genome shotgun (WGS) entry which is preliminary data.</text>
</comment>
<evidence type="ECO:0000313" key="6">
    <source>
        <dbReference type="Proteomes" id="UP000014400"/>
    </source>
</evidence>
<keyword evidence="3" id="KW-0067">ATP-binding</keyword>
<dbReference type="GO" id="GO:0016887">
    <property type="term" value="F:ATP hydrolysis activity"/>
    <property type="evidence" value="ECO:0007669"/>
    <property type="project" value="InterPro"/>
</dbReference>
<reference evidence="5 6" key="1">
    <citation type="submission" date="2013-04" db="EMBL/GenBank/DDBJ databases">
        <title>The Genome Sequence of Sutterella wadsworthensis HGA0223.</title>
        <authorList>
            <consortium name="The Broad Institute Genomics Platform"/>
            <person name="Earl A."/>
            <person name="Ward D."/>
            <person name="Feldgarden M."/>
            <person name="Gevers D."/>
            <person name="Schmidt T.M."/>
            <person name="Dover J."/>
            <person name="Dai D."/>
            <person name="Walker B."/>
            <person name="Young S."/>
            <person name="Zeng Q."/>
            <person name="Gargeya S."/>
            <person name="Fitzgerald M."/>
            <person name="Haas B."/>
            <person name="Abouelleil A."/>
            <person name="Allen A.W."/>
            <person name="Alvarado L."/>
            <person name="Arachchi H.M."/>
            <person name="Berlin A.M."/>
            <person name="Chapman S.B."/>
            <person name="Gainer-Dewar J."/>
            <person name="Goldberg J."/>
            <person name="Griggs A."/>
            <person name="Gujja S."/>
            <person name="Hansen M."/>
            <person name="Howarth C."/>
            <person name="Imamovic A."/>
            <person name="Ireland A."/>
            <person name="Larimer J."/>
            <person name="McCowan C."/>
            <person name="Murphy C."/>
            <person name="Pearson M."/>
            <person name="Poon T.W."/>
            <person name="Priest M."/>
            <person name="Roberts A."/>
            <person name="Saif S."/>
            <person name="Shea T."/>
            <person name="Sisk P."/>
            <person name="Sykes S."/>
            <person name="Wortman J."/>
            <person name="Nusbaum C."/>
            <person name="Birren B."/>
        </authorList>
    </citation>
    <scope>NUCLEOTIDE SEQUENCE [LARGE SCALE GENOMIC DNA]</scope>
    <source>
        <strain evidence="5 6">HGA0223</strain>
    </source>
</reference>
<dbReference type="EMBL" id="ATCF01000012">
    <property type="protein sequence ID" value="EPD99848.1"/>
    <property type="molecule type" value="Genomic_DNA"/>
</dbReference>
<keyword evidence="6" id="KW-1185">Reference proteome</keyword>
<dbReference type="PATRIC" id="fig|1203554.3.peg.639"/>
<evidence type="ECO:0000256" key="2">
    <source>
        <dbReference type="ARBA" id="ARBA00022741"/>
    </source>
</evidence>
<dbReference type="eggNOG" id="COG4148">
    <property type="taxonomic scope" value="Bacteria"/>
</dbReference>
<dbReference type="InterPro" id="IPR003593">
    <property type="entry name" value="AAA+_ATPase"/>
</dbReference>
<dbReference type="GO" id="GO:0005524">
    <property type="term" value="F:ATP binding"/>
    <property type="evidence" value="ECO:0007669"/>
    <property type="project" value="UniProtKB-KW"/>
</dbReference>
<dbReference type="InterPro" id="IPR003439">
    <property type="entry name" value="ABC_transporter-like_ATP-bd"/>
</dbReference>
<dbReference type="RefSeq" id="WP_016474007.1">
    <property type="nucleotide sequence ID" value="NZ_KE150480.1"/>
</dbReference>
<dbReference type="PANTHER" id="PTHR43514:SF4">
    <property type="entry name" value="ABC TRANSPORTER I FAMILY MEMBER 10"/>
    <property type="match status" value="1"/>
</dbReference>
<evidence type="ECO:0000313" key="5">
    <source>
        <dbReference type="EMBL" id="EPD99848.1"/>
    </source>
</evidence>
<evidence type="ECO:0000259" key="4">
    <source>
        <dbReference type="PROSITE" id="PS50893"/>
    </source>
</evidence>
<evidence type="ECO:0000256" key="3">
    <source>
        <dbReference type="ARBA" id="ARBA00022840"/>
    </source>
</evidence>
<keyword evidence="1" id="KW-1003">Cell membrane</keyword>
<dbReference type="InterPro" id="IPR050334">
    <property type="entry name" value="Molybdenum_import_ModC"/>
</dbReference>
<dbReference type="SUPFAM" id="SSF52540">
    <property type="entry name" value="P-loop containing nucleoside triphosphate hydrolases"/>
    <property type="match status" value="1"/>
</dbReference>
<organism evidence="5 6">
    <name type="scientific">Sutterella wadsworthensis HGA0223</name>
    <dbReference type="NCBI Taxonomy" id="1203554"/>
    <lineage>
        <taxon>Bacteria</taxon>
        <taxon>Pseudomonadati</taxon>
        <taxon>Pseudomonadota</taxon>
        <taxon>Betaproteobacteria</taxon>
        <taxon>Burkholderiales</taxon>
        <taxon>Sutterellaceae</taxon>
        <taxon>Sutterella</taxon>
    </lineage>
</organism>
<dbReference type="Gene3D" id="3.40.50.300">
    <property type="entry name" value="P-loop containing nucleotide triphosphate hydrolases"/>
    <property type="match status" value="1"/>
</dbReference>
<dbReference type="Proteomes" id="UP000014400">
    <property type="component" value="Unassembled WGS sequence"/>
</dbReference>
<dbReference type="PROSITE" id="PS50893">
    <property type="entry name" value="ABC_TRANSPORTER_2"/>
    <property type="match status" value="1"/>
</dbReference>
<proteinExistence type="predicted"/>
<name>S3BEV8_9BURK</name>